<dbReference type="EMBL" id="LAZR01006223">
    <property type="protein sequence ID" value="KKM93772.1"/>
    <property type="molecule type" value="Genomic_DNA"/>
</dbReference>
<organism evidence="1">
    <name type="scientific">marine sediment metagenome</name>
    <dbReference type="NCBI Taxonomy" id="412755"/>
    <lineage>
        <taxon>unclassified sequences</taxon>
        <taxon>metagenomes</taxon>
        <taxon>ecological metagenomes</taxon>
    </lineage>
</organism>
<sequence>MWLSRDKKKPFMGGRGVWYNLTERRPEFSRSGIVKDTILSLCESVFEEETGIKLKPGESRKVKKVSFELVEEEYDL</sequence>
<reference evidence="1" key="1">
    <citation type="journal article" date="2015" name="Nature">
        <title>Complex archaea that bridge the gap between prokaryotes and eukaryotes.</title>
        <authorList>
            <person name="Spang A."/>
            <person name="Saw J.H."/>
            <person name="Jorgensen S.L."/>
            <person name="Zaremba-Niedzwiedzka K."/>
            <person name="Martijn J."/>
            <person name="Lind A.E."/>
            <person name="van Eijk R."/>
            <person name="Schleper C."/>
            <person name="Guy L."/>
            <person name="Ettema T.J."/>
        </authorList>
    </citation>
    <scope>NUCLEOTIDE SEQUENCE</scope>
</reference>
<name>A0A0F9PKK8_9ZZZZ</name>
<accession>A0A0F9PKK8</accession>
<gene>
    <name evidence="1" type="ORF">LCGC14_1205020</name>
</gene>
<proteinExistence type="predicted"/>
<dbReference type="AlphaFoldDB" id="A0A0F9PKK8"/>
<protein>
    <submittedName>
        <fullName evidence="1">Uncharacterized protein</fullName>
    </submittedName>
</protein>
<comment type="caution">
    <text evidence="1">The sequence shown here is derived from an EMBL/GenBank/DDBJ whole genome shotgun (WGS) entry which is preliminary data.</text>
</comment>
<evidence type="ECO:0000313" key="1">
    <source>
        <dbReference type="EMBL" id="KKM93772.1"/>
    </source>
</evidence>